<feature type="region of interest" description="Disordered" evidence="1">
    <location>
        <begin position="1"/>
        <end position="96"/>
    </location>
</feature>
<organism evidence="2">
    <name type="scientific">Paeonia suffruticosa</name>
    <name type="common">Tree peony</name>
    <name type="synonym">Paeonia moutan</name>
    <dbReference type="NCBI Taxonomy" id="45171"/>
    <lineage>
        <taxon>Eukaryota</taxon>
        <taxon>Viridiplantae</taxon>
        <taxon>Streptophyta</taxon>
        <taxon>Embryophyta</taxon>
        <taxon>Tracheophyta</taxon>
        <taxon>Spermatophyta</taxon>
        <taxon>Magnoliopsida</taxon>
        <taxon>eudicotyledons</taxon>
        <taxon>Gunneridae</taxon>
        <taxon>Pentapetalae</taxon>
        <taxon>Saxifragales</taxon>
        <taxon>Paeoniaceae</taxon>
        <taxon>Paeonia</taxon>
    </lineage>
</organism>
<dbReference type="PANTHER" id="PTHR13523:SF3">
    <property type="entry name" value="COILED-COIL-HELIX-COILED-COIL-HELIX DOMAIN-CONTAINING PROTEIN 2-RELATED"/>
    <property type="match status" value="1"/>
</dbReference>
<dbReference type="GO" id="GO:0007005">
    <property type="term" value="P:mitochondrion organization"/>
    <property type="evidence" value="ECO:0007669"/>
    <property type="project" value="InterPro"/>
</dbReference>
<dbReference type="EMBL" id="OR237926">
    <property type="protein sequence ID" value="WRI20341.1"/>
    <property type="molecule type" value="mRNA"/>
</dbReference>
<evidence type="ECO:0000256" key="1">
    <source>
        <dbReference type="SAM" id="MobiDB-lite"/>
    </source>
</evidence>
<proteinExistence type="evidence at transcript level"/>
<protein>
    <submittedName>
        <fullName evidence="2">Regulation of cellular response to hypoxia</fullName>
    </submittedName>
</protein>
<dbReference type="GO" id="GO:0005739">
    <property type="term" value="C:mitochondrion"/>
    <property type="evidence" value="ECO:0007669"/>
    <property type="project" value="TreeGrafter"/>
</dbReference>
<dbReference type="AlphaFoldDB" id="A0AB38Z7H0"/>
<name>A0AB38Z7H0_PAESU</name>
<dbReference type="PANTHER" id="PTHR13523">
    <property type="entry name" value="COILED-COIL-HELIX-COILED-COIL-HELIX DOMAIN CONTAINING 2/NUR77"/>
    <property type="match status" value="1"/>
</dbReference>
<dbReference type="InterPro" id="IPR055304">
    <property type="entry name" value="CHCHD2/10-like"/>
</dbReference>
<dbReference type="PROSITE" id="PS51808">
    <property type="entry name" value="CHCH"/>
    <property type="match status" value="1"/>
</dbReference>
<evidence type="ECO:0000313" key="2">
    <source>
        <dbReference type="EMBL" id="WRI20341.1"/>
    </source>
</evidence>
<sequence>MFEGSSDGSAALGSKMLSGLMRGPEDKVCGPTTRNFQVQRPSRRVPRMPRGSRSRTPAWPLRPGETIAGFETKAWPSDPTGAMTQREATGGGEPRPAAAWARLGQAGPGTSDESCTQAGTCRSATSSGTPICSWLSAAAPRQPGLMAQMATTAAGVAVGSAVGHTLGHAITGGFSGGSNAEPASPDITYQEPKGTQLAQQQQPCFYEIKQFLECAQNQGDIKLCEGFNEVLKQCRLANGR</sequence>
<reference evidence="2" key="1">
    <citation type="submission" date="2023-06" db="EMBL/GenBank/DDBJ databases">
        <authorList>
            <person name="Zhang Y."/>
            <person name="Gai S."/>
        </authorList>
    </citation>
    <scope>NUCLEOTIDE SEQUENCE</scope>
</reference>
<accession>A0AB38Z7H0</accession>
<dbReference type="GO" id="GO:0045944">
    <property type="term" value="P:positive regulation of transcription by RNA polymerase II"/>
    <property type="evidence" value="ECO:0007669"/>
    <property type="project" value="TreeGrafter"/>
</dbReference>
<dbReference type="GO" id="GO:0043565">
    <property type="term" value="F:sequence-specific DNA binding"/>
    <property type="evidence" value="ECO:0007669"/>
    <property type="project" value="TreeGrafter"/>
</dbReference>
<dbReference type="GO" id="GO:0005634">
    <property type="term" value="C:nucleus"/>
    <property type="evidence" value="ECO:0007669"/>
    <property type="project" value="TreeGrafter"/>
</dbReference>
<feature type="compositionally biased region" description="Basic residues" evidence="1">
    <location>
        <begin position="41"/>
        <end position="53"/>
    </location>
</feature>